<dbReference type="Pfam" id="PF00168">
    <property type="entry name" value="C2"/>
    <property type="match status" value="1"/>
</dbReference>
<feature type="domain" description="C2" evidence="2">
    <location>
        <begin position="2"/>
        <end position="132"/>
    </location>
</feature>
<gene>
    <name evidence="3" type="ORF">K431DRAFT_215822</name>
</gene>
<evidence type="ECO:0000259" key="2">
    <source>
        <dbReference type="PROSITE" id="PS50004"/>
    </source>
</evidence>
<dbReference type="GO" id="GO:0010628">
    <property type="term" value="P:positive regulation of gene expression"/>
    <property type="evidence" value="ECO:0007669"/>
    <property type="project" value="TreeGrafter"/>
</dbReference>
<dbReference type="EMBL" id="MU003767">
    <property type="protein sequence ID" value="KAF2725607.1"/>
    <property type="molecule type" value="Genomic_DNA"/>
</dbReference>
<keyword evidence="4" id="KW-1185">Reference proteome</keyword>
<dbReference type="PANTHER" id="PTHR47800">
    <property type="entry name" value="C2 DOMAIN-CONTAINING PROTEIN"/>
    <property type="match status" value="1"/>
</dbReference>
<dbReference type="OrthoDB" id="73919at2759"/>
<evidence type="ECO:0000256" key="1">
    <source>
        <dbReference type="SAM" id="MobiDB-lite"/>
    </source>
</evidence>
<evidence type="ECO:0000313" key="3">
    <source>
        <dbReference type="EMBL" id="KAF2725607.1"/>
    </source>
</evidence>
<proteinExistence type="predicted"/>
<sequence length="573" mass="64377">MSPEGGFDSTQVPKRPNGYTMRFTFHRAENLPMADMNALSSDPYILAQLNSETPSRHKEDPHLRFRTATIRKNINPIWDQQWVVANVPASGFKMKLRVYDEDPNDKDDRLGNVHVSVPSIDESWRDMKEVSYEIKKRSGSKRAYLLQAVVACFSSTKGMGGHVVFSVENLGRTPDDGQNGRLYTVGPSWWTRHYSPLLGRIANRKEPDTAGQQTSDKKIERYNFQSNQMQLSGPVPSQLYHRYVEFKPWVKRMFTSTGIQGFLLGKALHHQHSRVYHFDRGTVWGRLEKSPSVDVTKQFLDLVHFDQGGRIFTYVLTLDALFRFTETGKEFGIDMLSKHTMHSDVSIYIAFSGEFFVRRVKHPRQPPPPEGTEETSHDHPSEHKPNVTHPPDDLPGEHDEPATDPSHYELVIDNDSGTYRPNAALLPKLKEFLSKTLPGIHIMTLDCQADAEKMAKLKQNQRDLKKREGNQVIYRQGSMGSIGSSVSSSDIDELEAREQDFEDDSTAPKDRTPIKAAARDAKLRQQARLAKAKRNYKAAPRDAHSHGAEPNEATASGSAGPSEAGAAGGTGSQ</sequence>
<accession>A0A9P4URG5</accession>
<dbReference type="InterPro" id="IPR035892">
    <property type="entry name" value="C2_domain_sf"/>
</dbReference>
<dbReference type="InterPro" id="IPR000008">
    <property type="entry name" value="C2_dom"/>
</dbReference>
<dbReference type="Proteomes" id="UP000799441">
    <property type="component" value="Unassembled WGS sequence"/>
</dbReference>
<dbReference type="PANTHER" id="PTHR47800:SF5">
    <property type="entry name" value="FER-1-LIKE PROTEIN 6"/>
    <property type="match status" value="1"/>
</dbReference>
<evidence type="ECO:0000313" key="4">
    <source>
        <dbReference type="Proteomes" id="UP000799441"/>
    </source>
</evidence>
<feature type="region of interest" description="Disordered" evidence="1">
    <location>
        <begin position="361"/>
        <end position="408"/>
    </location>
</feature>
<dbReference type="AlphaFoldDB" id="A0A9P4URG5"/>
<feature type="region of interest" description="Disordered" evidence="1">
    <location>
        <begin position="497"/>
        <end position="573"/>
    </location>
</feature>
<name>A0A9P4URG5_9PEZI</name>
<organism evidence="3 4">
    <name type="scientific">Polychaeton citri CBS 116435</name>
    <dbReference type="NCBI Taxonomy" id="1314669"/>
    <lineage>
        <taxon>Eukaryota</taxon>
        <taxon>Fungi</taxon>
        <taxon>Dikarya</taxon>
        <taxon>Ascomycota</taxon>
        <taxon>Pezizomycotina</taxon>
        <taxon>Dothideomycetes</taxon>
        <taxon>Dothideomycetidae</taxon>
        <taxon>Capnodiales</taxon>
        <taxon>Capnodiaceae</taxon>
        <taxon>Polychaeton</taxon>
    </lineage>
</organism>
<comment type="caution">
    <text evidence="3">The sequence shown here is derived from an EMBL/GenBank/DDBJ whole genome shotgun (WGS) entry which is preliminary data.</text>
</comment>
<dbReference type="SUPFAM" id="SSF49562">
    <property type="entry name" value="C2 domain (Calcium/lipid-binding domain, CaLB)"/>
    <property type="match status" value="1"/>
</dbReference>
<dbReference type="PROSITE" id="PS50004">
    <property type="entry name" value="C2"/>
    <property type="match status" value="1"/>
</dbReference>
<dbReference type="SMART" id="SM00239">
    <property type="entry name" value="C2"/>
    <property type="match status" value="1"/>
</dbReference>
<dbReference type="Gene3D" id="2.60.40.150">
    <property type="entry name" value="C2 domain"/>
    <property type="match status" value="1"/>
</dbReference>
<feature type="compositionally biased region" description="Low complexity" evidence="1">
    <location>
        <begin position="552"/>
        <end position="565"/>
    </location>
</feature>
<feature type="compositionally biased region" description="Basic and acidic residues" evidence="1">
    <location>
        <begin position="506"/>
        <end position="523"/>
    </location>
</feature>
<feature type="compositionally biased region" description="Basic and acidic residues" evidence="1">
    <location>
        <begin position="539"/>
        <end position="549"/>
    </location>
</feature>
<feature type="compositionally biased region" description="Basic and acidic residues" evidence="1">
    <location>
        <begin position="374"/>
        <end position="401"/>
    </location>
</feature>
<protein>
    <recommendedName>
        <fullName evidence="2">C2 domain-containing protein</fullName>
    </recommendedName>
</protein>
<reference evidence="3" key="1">
    <citation type="journal article" date="2020" name="Stud. Mycol.">
        <title>101 Dothideomycetes genomes: a test case for predicting lifestyles and emergence of pathogens.</title>
        <authorList>
            <person name="Haridas S."/>
            <person name="Albert R."/>
            <person name="Binder M."/>
            <person name="Bloem J."/>
            <person name="Labutti K."/>
            <person name="Salamov A."/>
            <person name="Andreopoulos B."/>
            <person name="Baker S."/>
            <person name="Barry K."/>
            <person name="Bills G."/>
            <person name="Bluhm B."/>
            <person name="Cannon C."/>
            <person name="Castanera R."/>
            <person name="Culley D."/>
            <person name="Daum C."/>
            <person name="Ezra D."/>
            <person name="Gonzalez J."/>
            <person name="Henrissat B."/>
            <person name="Kuo A."/>
            <person name="Liang C."/>
            <person name="Lipzen A."/>
            <person name="Lutzoni F."/>
            <person name="Magnuson J."/>
            <person name="Mondo S."/>
            <person name="Nolan M."/>
            <person name="Ohm R."/>
            <person name="Pangilinan J."/>
            <person name="Park H.-J."/>
            <person name="Ramirez L."/>
            <person name="Alfaro M."/>
            <person name="Sun H."/>
            <person name="Tritt A."/>
            <person name="Yoshinaga Y."/>
            <person name="Zwiers L.-H."/>
            <person name="Turgeon B."/>
            <person name="Goodwin S."/>
            <person name="Spatafora J."/>
            <person name="Crous P."/>
            <person name="Grigoriev I."/>
        </authorList>
    </citation>
    <scope>NUCLEOTIDE SEQUENCE</scope>
    <source>
        <strain evidence="3">CBS 116435</strain>
    </source>
</reference>